<dbReference type="HAMAP" id="MF_00027">
    <property type="entry name" value="CobB_CbiA"/>
    <property type="match status" value="1"/>
</dbReference>
<dbReference type="CDD" id="cd05388">
    <property type="entry name" value="CobB_N"/>
    <property type="match status" value="1"/>
</dbReference>
<dbReference type="EMBL" id="FIJK01000003">
    <property type="protein sequence ID" value="CYW01318.1"/>
    <property type="molecule type" value="Genomic_DNA"/>
</dbReference>
<evidence type="ECO:0000256" key="3">
    <source>
        <dbReference type="ARBA" id="ARBA00022741"/>
    </source>
</evidence>
<evidence type="ECO:0000256" key="4">
    <source>
        <dbReference type="ARBA" id="ARBA00022840"/>
    </source>
</evidence>
<evidence type="ECO:0000313" key="10">
    <source>
        <dbReference type="EMBL" id="CYW01318.1"/>
    </source>
</evidence>
<gene>
    <name evidence="10" type="primary">cobB</name>
    <name evidence="7" type="synonym">cbiA</name>
    <name evidence="10" type="ORF">ERS132539_00236</name>
</gene>
<comment type="similarity">
    <text evidence="7">Belongs to the CobB/CbiA family.</text>
</comment>
<dbReference type="InterPro" id="IPR011698">
    <property type="entry name" value="GATase_3"/>
</dbReference>
<sequence length="451" mass="50424">MKQFMLAGVSSGVGKTTVTLGILKALTEKGLRVQPYKVGPDYIDTAYHSRITKRVSRNLDSFMIPDKAALDWSFRKWHKDTDVALVEGVMGLFDGLGTDKDCASSAAIAKKLDIPVVLIIDGKATSTSAAAMVHGFTTFDPDLTIAGVIVNRVASQTHYELIKGAIERYTDVEVLGYFPKNVQVELPSRHLGLVPDVEMENLEKHFSILGQLAQDHIDLDRLLEKVDIAGEEPSNPFSIPKQFPLKIGYALDDAFHFYYEDNLDLLREYGVDLIPFSPLNDKELPEADAYYFGGGFPEVYAKVLMENHSFRKSVLQVHQENKSIYAECGGLMYLGKELQTGEGSYDMVGIFDGVSVMSDRLKSFGYCQAKTQVRSLFGPKDTVVRGHEFHHSLFHTDEPTVLQLEKVRDGELVSTWTGGYLKGKTFASYLHVHFYQNQALLENWLQSICEV</sequence>
<evidence type="ECO:0000259" key="9">
    <source>
        <dbReference type="Pfam" id="PF07685"/>
    </source>
</evidence>
<feature type="domain" description="CobQ/CobB/MinD/ParA nucleotide binding" evidence="8">
    <location>
        <begin position="5"/>
        <end position="191"/>
    </location>
</feature>
<evidence type="ECO:0000256" key="5">
    <source>
        <dbReference type="ARBA" id="ARBA00022842"/>
    </source>
</evidence>
<proteinExistence type="inferred from homology"/>
<name>A0A0Z8M2G6_STRSU</name>
<dbReference type="Gene3D" id="3.40.50.880">
    <property type="match status" value="1"/>
</dbReference>
<evidence type="ECO:0000256" key="7">
    <source>
        <dbReference type="HAMAP-Rule" id="MF_00027"/>
    </source>
</evidence>
<keyword evidence="3 7" id="KW-0547">Nucleotide-binding</keyword>
<dbReference type="SUPFAM" id="SSF52540">
    <property type="entry name" value="P-loop containing nucleoside triphosphate hydrolases"/>
    <property type="match status" value="1"/>
</dbReference>
<feature type="domain" description="CobB/CobQ-like glutamine amidotransferase" evidence="9">
    <location>
        <begin position="246"/>
        <end position="438"/>
    </location>
</feature>
<keyword evidence="7" id="KW-0169">Cobalamin biosynthesis</keyword>
<dbReference type="GO" id="GO:0005524">
    <property type="term" value="F:ATP binding"/>
    <property type="evidence" value="ECO:0007669"/>
    <property type="project" value="UniProtKB-UniRule"/>
</dbReference>
<reference evidence="10 11" key="1">
    <citation type="submission" date="2016-02" db="EMBL/GenBank/DDBJ databases">
        <authorList>
            <consortium name="Pathogen Informatics"/>
        </authorList>
    </citation>
    <scope>NUCLEOTIDE SEQUENCE [LARGE SCALE GENOMIC DNA]</scope>
    <source>
        <strain evidence="10 11">SS1013</strain>
    </source>
</reference>
<comment type="catalytic activity">
    <reaction evidence="7">
        <text>cob(II)yrinate + 2 L-glutamine + 2 ATP + 2 H2O = cob(II)yrinate a,c diamide + 2 L-glutamate + 2 ADP + 2 phosphate + 2 H(+)</text>
        <dbReference type="Rhea" id="RHEA:26289"/>
        <dbReference type="ChEBI" id="CHEBI:15377"/>
        <dbReference type="ChEBI" id="CHEBI:15378"/>
        <dbReference type="ChEBI" id="CHEBI:29985"/>
        <dbReference type="ChEBI" id="CHEBI:30616"/>
        <dbReference type="ChEBI" id="CHEBI:43474"/>
        <dbReference type="ChEBI" id="CHEBI:58359"/>
        <dbReference type="ChEBI" id="CHEBI:58537"/>
        <dbReference type="ChEBI" id="CHEBI:58894"/>
        <dbReference type="ChEBI" id="CHEBI:456216"/>
        <dbReference type="EC" id="6.3.5.11"/>
    </reaction>
</comment>
<dbReference type="AlphaFoldDB" id="A0A0Z8M2G6"/>
<comment type="pathway">
    <text evidence="7">Cofactor biosynthesis; adenosylcobalamin biosynthesis; cob(II)yrinate a,c-diamide from sirohydrochlorin (anaerobic route): step 10/10.</text>
</comment>
<dbReference type="Gene3D" id="3.40.50.300">
    <property type="entry name" value="P-loop containing nucleotide triphosphate hydrolases"/>
    <property type="match status" value="2"/>
</dbReference>
<organism evidence="10 11">
    <name type="scientific">Streptococcus suis</name>
    <dbReference type="NCBI Taxonomy" id="1307"/>
    <lineage>
        <taxon>Bacteria</taxon>
        <taxon>Bacillati</taxon>
        <taxon>Bacillota</taxon>
        <taxon>Bacilli</taxon>
        <taxon>Lactobacillales</taxon>
        <taxon>Streptococcaceae</taxon>
        <taxon>Streptococcus</taxon>
    </lineage>
</organism>
<dbReference type="NCBIfam" id="NF002204">
    <property type="entry name" value="PRK01077.1"/>
    <property type="match status" value="1"/>
</dbReference>
<dbReference type="UniPathway" id="UPA00148">
    <property type="reaction ID" value="UER00231"/>
</dbReference>
<keyword evidence="6 7" id="KW-0315">Glutamine amidotransferase</keyword>
<dbReference type="RefSeq" id="WP_044766526.1">
    <property type="nucleotide sequence ID" value="NZ_CEIH01000020.1"/>
</dbReference>
<dbReference type="Proteomes" id="UP000069526">
    <property type="component" value="Unassembled WGS sequence"/>
</dbReference>
<dbReference type="InterPro" id="IPR027417">
    <property type="entry name" value="P-loop_NTPase"/>
</dbReference>
<dbReference type="PANTHER" id="PTHR43873:SF1">
    <property type="entry name" value="COBYRINATE A,C-DIAMIDE SYNTHASE"/>
    <property type="match status" value="1"/>
</dbReference>
<protein>
    <recommendedName>
        <fullName evidence="7">Cobyrinate a,c-diamide synthase</fullName>
        <ecNumber evidence="7">6.3.5.11</ecNumber>
    </recommendedName>
    <alternativeName>
        <fullName evidence="7">Cobyrinic acid a,c-diamide synthetase</fullName>
    </alternativeName>
</protein>
<evidence type="ECO:0000256" key="6">
    <source>
        <dbReference type="ARBA" id="ARBA00022962"/>
    </source>
</evidence>
<dbReference type="EC" id="6.3.5.11" evidence="7"/>
<feature type="site" description="Increases nucleophilicity of active site Cys" evidence="7">
    <location>
        <position position="431"/>
    </location>
</feature>
<dbReference type="GO" id="GO:0042242">
    <property type="term" value="F:cobyrinic acid a,c-diamide synthase activity"/>
    <property type="evidence" value="ECO:0007669"/>
    <property type="project" value="UniProtKB-UniRule"/>
</dbReference>
<keyword evidence="2 7" id="KW-0436">Ligase</keyword>
<accession>A0A0Z8M2G6</accession>
<dbReference type="PANTHER" id="PTHR43873">
    <property type="entry name" value="COBYRINATE A,C-DIAMIDE SYNTHASE"/>
    <property type="match status" value="1"/>
</dbReference>
<dbReference type="SUPFAM" id="SSF52317">
    <property type="entry name" value="Class I glutamine amidotransferase-like"/>
    <property type="match status" value="1"/>
</dbReference>
<feature type="active site" description="Nucleophile" evidence="7">
    <location>
        <position position="328"/>
    </location>
</feature>
<dbReference type="NCBIfam" id="TIGR00379">
    <property type="entry name" value="cobB"/>
    <property type="match status" value="1"/>
</dbReference>
<comment type="function">
    <text evidence="7">Catalyzes the ATP-dependent amidation of the two carboxylate groups at positions a and c of cobyrinate, using either L-glutamine or ammonia as the nitrogen source.</text>
</comment>
<evidence type="ECO:0000256" key="1">
    <source>
        <dbReference type="ARBA" id="ARBA00001946"/>
    </source>
</evidence>
<dbReference type="CDD" id="cd03130">
    <property type="entry name" value="GATase1_CobB"/>
    <property type="match status" value="1"/>
</dbReference>
<keyword evidence="5 7" id="KW-0460">Magnesium</keyword>
<dbReference type="Pfam" id="PF07685">
    <property type="entry name" value="GATase_3"/>
    <property type="match status" value="1"/>
</dbReference>
<comment type="miscellaneous">
    <text evidence="7">The a and c carboxylates of cobyrinate are activated for nucleophilic attack via formation of a phosphorylated intermediate by ATP. CbiA catalyzes first the amidation of the c-carboxylate, and then that of the a-carboxylate.</text>
</comment>
<dbReference type="Pfam" id="PF01656">
    <property type="entry name" value="CbiA"/>
    <property type="match status" value="1"/>
</dbReference>
<dbReference type="PROSITE" id="PS51274">
    <property type="entry name" value="GATASE_COBBQ"/>
    <property type="match status" value="1"/>
</dbReference>
<comment type="cofactor">
    <cofactor evidence="1 7">
        <name>Mg(2+)</name>
        <dbReference type="ChEBI" id="CHEBI:18420"/>
    </cofactor>
</comment>
<comment type="domain">
    <text evidence="7">Comprises of two domains. The C-terminal domain contains the binding site for glutamine and catalyzes the hydrolysis of this substrate to glutamate and ammonia. The N-terminal domain is anticipated to bind ATP and cobyrinate and catalyzes the ultimate synthesis of the diamide product. The ammonia produced via the glutaminase domain is probably translocated to the adjacent domain via a molecular tunnel, where it reacts with an activated intermediate.</text>
</comment>
<dbReference type="InterPro" id="IPR002586">
    <property type="entry name" value="CobQ/CobB/MinD/ParA_Nub-bd_dom"/>
</dbReference>
<keyword evidence="4 7" id="KW-0067">ATP-binding</keyword>
<evidence type="ECO:0000313" key="11">
    <source>
        <dbReference type="Proteomes" id="UP000069526"/>
    </source>
</evidence>
<dbReference type="InterPro" id="IPR029062">
    <property type="entry name" value="Class_I_gatase-like"/>
</dbReference>
<evidence type="ECO:0000256" key="2">
    <source>
        <dbReference type="ARBA" id="ARBA00022598"/>
    </source>
</evidence>
<evidence type="ECO:0000259" key="8">
    <source>
        <dbReference type="Pfam" id="PF01656"/>
    </source>
</evidence>
<dbReference type="GO" id="GO:0009236">
    <property type="term" value="P:cobalamin biosynthetic process"/>
    <property type="evidence" value="ECO:0007669"/>
    <property type="project" value="UniProtKB-UniRule"/>
</dbReference>
<dbReference type="InterPro" id="IPR004484">
    <property type="entry name" value="CbiA/CobB_synth"/>
</dbReference>